<proteinExistence type="predicted"/>
<gene>
    <name evidence="1" type="ORF">GCM10023196_060830</name>
</gene>
<comment type="caution">
    <text evidence="1">The sequence shown here is derived from an EMBL/GenBank/DDBJ whole genome shotgun (WGS) entry which is preliminary data.</text>
</comment>
<accession>A0ABP8UG81</accession>
<name>A0ABP8UG81_9ACTN</name>
<protein>
    <submittedName>
        <fullName evidence="1">Uncharacterized protein</fullName>
    </submittedName>
</protein>
<dbReference type="EMBL" id="BAABHK010000009">
    <property type="protein sequence ID" value="GAA4631427.1"/>
    <property type="molecule type" value="Genomic_DNA"/>
</dbReference>
<reference evidence="2" key="1">
    <citation type="journal article" date="2019" name="Int. J. Syst. Evol. Microbiol.">
        <title>The Global Catalogue of Microorganisms (GCM) 10K type strain sequencing project: providing services to taxonomists for standard genome sequencing and annotation.</title>
        <authorList>
            <consortium name="The Broad Institute Genomics Platform"/>
            <consortium name="The Broad Institute Genome Sequencing Center for Infectious Disease"/>
            <person name="Wu L."/>
            <person name="Ma J."/>
        </authorList>
    </citation>
    <scope>NUCLEOTIDE SEQUENCE [LARGE SCALE GENOMIC DNA]</scope>
    <source>
        <strain evidence="2">JCM 17939</strain>
    </source>
</reference>
<keyword evidence="2" id="KW-1185">Reference proteome</keyword>
<dbReference type="Proteomes" id="UP001501442">
    <property type="component" value="Unassembled WGS sequence"/>
</dbReference>
<evidence type="ECO:0000313" key="2">
    <source>
        <dbReference type="Proteomes" id="UP001501442"/>
    </source>
</evidence>
<evidence type="ECO:0000313" key="1">
    <source>
        <dbReference type="EMBL" id="GAA4631427.1"/>
    </source>
</evidence>
<organism evidence="1 2">
    <name type="scientific">Actinoallomurus vinaceus</name>
    <dbReference type="NCBI Taxonomy" id="1080074"/>
    <lineage>
        <taxon>Bacteria</taxon>
        <taxon>Bacillati</taxon>
        <taxon>Actinomycetota</taxon>
        <taxon>Actinomycetes</taxon>
        <taxon>Streptosporangiales</taxon>
        <taxon>Thermomonosporaceae</taxon>
        <taxon>Actinoallomurus</taxon>
    </lineage>
</organism>
<dbReference type="RefSeq" id="WP_345434530.1">
    <property type="nucleotide sequence ID" value="NZ_BAABHK010000009.1"/>
</dbReference>
<sequence>MIDLTIPESVTAPFVVATAHPLDDPAAAARGRVRLPLAAELLGSSLLRFRSRPAAESGYADLLGSAAWARPEQAHLLDKARHHIVITGHAPPVSQPEHAQAAREVARVVAEACDGVVYDAWSHQVLPHAFRFGAEHPEFCLADDWLATFITGEEDGDGGGGEGGDGGGDLRLVTAGLHRFGLPELEAAGVPGGNLFAAVTLLRCLAVGLLDEHWAWLACNPGARCRRIPAETRVDGADVWRYWAAEPAGAAGAPVRVRLRPAPPEGADALPYLVAGPPAGFDAPAALWWNDVVDLAMPYVPEAPRRTAA</sequence>